<feature type="non-terminal residue" evidence="1">
    <location>
        <position position="128"/>
    </location>
</feature>
<keyword evidence="2" id="KW-1185">Reference proteome</keyword>
<proteinExistence type="predicted"/>
<protein>
    <submittedName>
        <fullName evidence="1">6744_t:CDS:1</fullName>
    </submittedName>
</protein>
<name>A0ACA9QAX1_9GLOM</name>
<reference evidence="1" key="1">
    <citation type="submission" date="2021-06" db="EMBL/GenBank/DDBJ databases">
        <authorList>
            <person name="Kallberg Y."/>
            <person name="Tangrot J."/>
            <person name="Rosling A."/>
        </authorList>
    </citation>
    <scope>NUCLEOTIDE SEQUENCE</scope>
    <source>
        <strain evidence="1">CL356</strain>
    </source>
</reference>
<evidence type="ECO:0000313" key="2">
    <source>
        <dbReference type="Proteomes" id="UP000789525"/>
    </source>
</evidence>
<accession>A0ACA9QAX1</accession>
<gene>
    <name evidence="1" type="ORF">ACOLOM_LOCUS12384</name>
</gene>
<dbReference type="Proteomes" id="UP000789525">
    <property type="component" value="Unassembled WGS sequence"/>
</dbReference>
<feature type="non-terminal residue" evidence="1">
    <location>
        <position position="1"/>
    </location>
</feature>
<evidence type="ECO:0000313" key="1">
    <source>
        <dbReference type="EMBL" id="CAG8744979.1"/>
    </source>
</evidence>
<dbReference type="EMBL" id="CAJVPT010049927">
    <property type="protein sequence ID" value="CAG8744979.1"/>
    <property type="molecule type" value="Genomic_DNA"/>
</dbReference>
<sequence length="128" mass="14569">ILLAAYFNIADLALIFQVHYYRRRNRLRHYEEIVDTGCPIGEQTSLLRSHSSSPPPSSFHSRLQKFLEISVGIIGVCLTGLIAYYFSSISQDVKNSDNVIPLMFAQKYEGQHLEILPQICGWTSTSLY</sequence>
<comment type="caution">
    <text evidence="1">The sequence shown here is derived from an EMBL/GenBank/DDBJ whole genome shotgun (WGS) entry which is preliminary data.</text>
</comment>
<organism evidence="1 2">
    <name type="scientific">Acaulospora colombiana</name>
    <dbReference type="NCBI Taxonomy" id="27376"/>
    <lineage>
        <taxon>Eukaryota</taxon>
        <taxon>Fungi</taxon>
        <taxon>Fungi incertae sedis</taxon>
        <taxon>Mucoromycota</taxon>
        <taxon>Glomeromycotina</taxon>
        <taxon>Glomeromycetes</taxon>
        <taxon>Diversisporales</taxon>
        <taxon>Acaulosporaceae</taxon>
        <taxon>Acaulospora</taxon>
    </lineage>
</organism>